<evidence type="ECO:0000256" key="8">
    <source>
        <dbReference type="RuleBase" id="RU362125"/>
    </source>
</evidence>
<dbReference type="Gene3D" id="1.10.540.10">
    <property type="entry name" value="Acyl-CoA dehydrogenase/oxidase, N-terminal domain"/>
    <property type="match status" value="1"/>
</dbReference>
<keyword evidence="4" id="KW-0101">Branched-chain amino acid catabolism</keyword>
<evidence type="ECO:0000313" key="12">
    <source>
        <dbReference type="EMBL" id="SDM93905.1"/>
    </source>
</evidence>
<sequence length="388" mass="43396">MQSMYFTEEHHLFRESFRNFLQKEVVPHIEKWEASGTIERFIWEKFGEMGYFGLATAETDGGMGLDLFYTAILLEELQKINSGGFAAAIWAHVYLAMTHLSKNGNDFQRKAYLTPSVKGEKIGCLGVTEPFGGSDVAGMRTTAIKKGDTYIINGSKTFITNGVYGDYIILAAKTDPSAGNKGISIFIVDLNSQGVSSSKLNKLGWRASDTAELAFDNVIVPAVNLMGSEGKGFGFIMEAFAMERLIMGVNAHARAEYALEYALQYMSERETFGKTINQYQALRHRFVDLHADMDMCKQYNYSVVYKMDKGEYVVREASIAKLKSTAMADKVVYECLQFLGGYGYIEDYPMARLLRDSRLGPIGGGTSEILREIIAKIIIDKKEYRVSK</sequence>
<evidence type="ECO:0000259" key="10">
    <source>
        <dbReference type="Pfam" id="PF02770"/>
    </source>
</evidence>
<feature type="domain" description="Acyl-CoA oxidase/dehydrogenase middle" evidence="10">
    <location>
        <begin position="124"/>
        <end position="218"/>
    </location>
</feature>
<comment type="similarity">
    <text evidence="3 8">Belongs to the acyl-CoA dehydrogenase family.</text>
</comment>
<dbReference type="PROSITE" id="PS00073">
    <property type="entry name" value="ACYL_COA_DH_2"/>
    <property type="match status" value="1"/>
</dbReference>
<keyword evidence="6 8" id="KW-0274">FAD</keyword>
<dbReference type="Pfam" id="PF02770">
    <property type="entry name" value="Acyl-CoA_dh_M"/>
    <property type="match status" value="1"/>
</dbReference>
<dbReference type="GO" id="GO:0050660">
    <property type="term" value="F:flavin adenine dinucleotide binding"/>
    <property type="evidence" value="ECO:0007669"/>
    <property type="project" value="InterPro"/>
</dbReference>
<feature type="domain" description="Acyl-CoA dehydrogenase/oxidase N-terminal" evidence="11">
    <location>
        <begin position="7"/>
        <end position="120"/>
    </location>
</feature>
<evidence type="ECO:0000256" key="4">
    <source>
        <dbReference type="ARBA" id="ARBA00022456"/>
    </source>
</evidence>
<name>A0A1G9XC83_9FLAO</name>
<gene>
    <name evidence="12" type="ORF">SAMN04488514_11786</name>
</gene>
<dbReference type="InterPro" id="IPR006091">
    <property type="entry name" value="Acyl-CoA_Oxase/DH_mid-dom"/>
</dbReference>
<dbReference type="GO" id="GO:0003995">
    <property type="term" value="F:acyl-CoA dehydrogenase activity"/>
    <property type="evidence" value="ECO:0007669"/>
    <property type="project" value="InterPro"/>
</dbReference>
<comment type="pathway">
    <text evidence="2">Amino-acid degradation; L-valine degradation.</text>
</comment>
<dbReference type="InterPro" id="IPR013786">
    <property type="entry name" value="AcylCoA_DH/ox_N"/>
</dbReference>
<keyword evidence="13" id="KW-1185">Reference proteome</keyword>
<comment type="cofactor">
    <cofactor evidence="1 8">
        <name>FAD</name>
        <dbReference type="ChEBI" id="CHEBI:57692"/>
    </cofactor>
</comment>
<keyword evidence="5 8" id="KW-0285">Flavoprotein</keyword>
<dbReference type="Proteomes" id="UP000199440">
    <property type="component" value="Unassembled WGS sequence"/>
</dbReference>
<dbReference type="Gene3D" id="2.40.110.10">
    <property type="entry name" value="Butyryl-CoA Dehydrogenase, subunit A, domain 2"/>
    <property type="match status" value="1"/>
</dbReference>
<accession>A0A1G9XC83</accession>
<dbReference type="InterPro" id="IPR009075">
    <property type="entry name" value="AcylCo_DH/oxidase_C"/>
</dbReference>
<evidence type="ECO:0000256" key="5">
    <source>
        <dbReference type="ARBA" id="ARBA00022630"/>
    </source>
</evidence>
<evidence type="ECO:0000256" key="3">
    <source>
        <dbReference type="ARBA" id="ARBA00009347"/>
    </source>
</evidence>
<dbReference type="SUPFAM" id="SSF56645">
    <property type="entry name" value="Acyl-CoA dehydrogenase NM domain-like"/>
    <property type="match status" value="1"/>
</dbReference>
<dbReference type="Pfam" id="PF00441">
    <property type="entry name" value="Acyl-CoA_dh_1"/>
    <property type="match status" value="1"/>
</dbReference>
<dbReference type="OrthoDB" id="9802867at2"/>
<evidence type="ECO:0000256" key="1">
    <source>
        <dbReference type="ARBA" id="ARBA00001974"/>
    </source>
</evidence>
<proteinExistence type="inferred from homology"/>
<evidence type="ECO:0000259" key="11">
    <source>
        <dbReference type="Pfam" id="PF02771"/>
    </source>
</evidence>
<dbReference type="PROSITE" id="PS00072">
    <property type="entry name" value="ACYL_COA_DH_1"/>
    <property type="match status" value="1"/>
</dbReference>
<dbReference type="GO" id="GO:0046359">
    <property type="term" value="P:butyrate catabolic process"/>
    <property type="evidence" value="ECO:0007669"/>
    <property type="project" value="TreeGrafter"/>
</dbReference>
<dbReference type="InterPro" id="IPR009100">
    <property type="entry name" value="AcylCoA_DH/oxidase_NM_dom_sf"/>
</dbReference>
<dbReference type="GO" id="GO:0009083">
    <property type="term" value="P:branched-chain amino acid catabolic process"/>
    <property type="evidence" value="ECO:0007669"/>
    <property type="project" value="UniProtKB-KW"/>
</dbReference>
<feature type="domain" description="Acyl-CoA dehydrogenase/oxidase C-terminal" evidence="9">
    <location>
        <begin position="230"/>
        <end position="378"/>
    </location>
</feature>
<dbReference type="InterPro" id="IPR006089">
    <property type="entry name" value="Acyl-CoA_DH_CS"/>
</dbReference>
<evidence type="ECO:0000256" key="2">
    <source>
        <dbReference type="ARBA" id="ARBA00005109"/>
    </source>
</evidence>
<dbReference type="STRING" id="192904.SAMN04488514_11786"/>
<dbReference type="PANTHER" id="PTHR43884">
    <property type="entry name" value="ACYL-COA DEHYDROGENASE"/>
    <property type="match status" value="1"/>
</dbReference>
<dbReference type="FunFam" id="2.40.110.10:FF:000001">
    <property type="entry name" value="Acyl-CoA dehydrogenase, mitochondrial"/>
    <property type="match status" value="1"/>
</dbReference>
<evidence type="ECO:0000256" key="7">
    <source>
        <dbReference type="ARBA" id="ARBA00023002"/>
    </source>
</evidence>
<dbReference type="InterPro" id="IPR036250">
    <property type="entry name" value="AcylCo_DH-like_C"/>
</dbReference>
<dbReference type="RefSeq" id="WP_089895060.1">
    <property type="nucleotide sequence ID" value="NZ_FNGV01000017.1"/>
</dbReference>
<dbReference type="InterPro" id="IPR037069">
    <property type="entry name" value="AcylCoA_DH/ox_N_sf"/>
</dbReference>
<evidence type="ECO:0000256" key="6">
    <source>
        <dbReference type="ARBA" id="ARBA00022827"/>
    </source>
</evidence>
<protein>
    <submittedName>
        <fullName evidence="12">Acyl-CoA dehydrogenase</fullName>
    </submittedName>
</protein>
<dbReference type="InterPro" id="IPR046373">
    <property type="entry name" value="Acyl-CoA_Oxase/DH_mid-dom_sf"/>
</dbReference>
<evidence type="ECO:0000259" key="9">
    <source>
        <dbReference type="Pfam" id="PF00441"/>
    </source>
</evidence>
<dbReference type="Gene3D" id="1.20.140.10">
    <property type="entry name" value="Butyryl-CoA Dehydrogenase, subunit A, domain 3"/>
    <property type="match status" value="1"/>
</dbReference>
<organism evidence="12 13">
    <name type="scientific">Kriegella aquimaris</name>
    <dbReference type="NCBI Taxonomy" id="192904"/>
    <lineage>
        <taxon>Bacteria</taxon>
        <taxon>Pseudomonadati</taxon>
        <taxon>Bacteroidota</taxon>
        <taxon>Flavobacteriia</taxon>
        <taxon>Flavobacteriales</taxon>
        <taxon>Flavobacteriaceae</taxon>
        <taxon>Kriegella</taxon>
    </lineage>
</organism>
<dbReference type="EMBL" id="FNGV01000017">
    <property type="protein sequence ID" value="SDM93905.1"/>
    <property type="molecule type" value="Genomic_DNA"/>
</dbReference>
<reference evidence="12 13" key="1">
    <citation type="submission" date="2016-10" db="EMBL/GenBank/DDBJ databases">
        <authorList>
            <person name="de Groot N.N."/>
        </authorList>
    </citation>
    <scope>NUCLEOTIDE SEQUENCE [LARGE SCALE GENOMIC DNA]</scope>
    <source>
        <strain evidence="12 13">DSM 19886</strain>
    </source>
</reference>
<dbReference type="SUPFAM" id="SSF47203">
    <property type="entry name" value="Acyl-CoA dehydrogenase C-terminal domain-like"/>
    <property type="match status" value="1"/>
</dbReference>
<dbReference type="Pfam" id="PF02771">
    <property type="entry name" value="Acyl-CoA_dh_N"/>
    <property type="match status" value="1"/>
</dbReference>
<dbReference type="AlphaFoldDB" id="A0A1G9XC83"/>
<dbReference type="PANTHER" id="PTHR43884:SF12">
    <property type="entry name" value="ISOVALERYL-COA DEHYDROGENASE, MITOCHONDRIAL-RELATED"/>
    <property type="match status" value="1"/>
</dbReference>
<keyword evidence="7 8" id="KW-0560">Oxidoreductase</keyword>
<dbReference type="FunFam" id="1.20.140.10:FF:000001">
    <property type="entry name" value="Acyl-CoA dehydrogenase"/>
    <property type="match status" value="1"/>
</dbReference>
<evidence type="ECO:0000313" key="13">
    <source>
        <dbReference type="Proteomes" id="UP000199440"/>
    </source>
</evidence>
<dbReference type="GO" id="GO:0033539">
    <property type="term" value="P:fatty acid beta-oxidation using acyl-CoA dehydrogenase"/>
    <property type="evidence" value="ECO:0007669"/>
    <property type="project" value="TreeGrafter"/>
</dbReference>